<dbReference type="AlphaFoldDB" id="A0A0F6SE57"/>
<keyword evidence="1" id="KW-0732">Signal</keyword>
<dbReference type="EMBL" id="CP011125">
    <property type="protein sequence ID" value="AKF04614.1"/>
    <property type="molecule type" value="Genomic_DNA"/>
</dbReference>
<name>A0A0F6SE57_9BACT</name>
<feature type="signal peptide" evidence="1">
    <location>
        <begin position="1"/>
        <end position="27"/>
    </location>
</feature>
<evidence type="ECO:0000256" key="1">
    <source>
        <dbReference type="SAM" id="SignalP"/>
    </source>
</evidence>
<feature type="chain" id="PRO_5002509746" evidence="1">
    <location>
        <begin position="28"/>
        <end position="482"/>
    </location>
</feature>
<evidence type="ECO:0000313" key="2">
    <source>
        <dbReference type="EMBL" id="AKF04614.1"/>
    </source>
</evidence>
<gene>
    <name evidence="2" type="ORF">DB32_001763</name>
</gene>
<dbReference type="STRING" id="927083.DB32_001763"/>
<evidence type="ECO:0000313" key="3">
    <source>
        <dbReference type="Proteomes" id="UP000034883"/>
    </source>
</evidence>
<accession>A0A0F6SE57</accession>
<keyword evidence="3" id="KW-1185">Reference proteome</keyword>
<protein>
    <submittedName>
        <fullName evidence="2">Alpha-mannosidase</fullName>
    </submittedName>
</protein>
<sequence length="482" mass="49246">MSSMRGALATMAIASALLGGVANRADAQYVMPGAPPQYGVLQVRGGVAPDPTVADGVAGGPVSLSGANSSCRGYAQSAPSHVIMAQSGLRFLAIMVNSSFDSTLMVQTPDGQVYCNDDTDGLLPRVEISSPPGAIRVWVGAYSSSGGGPYRLGLSNNPGIRAQQLGPPGSGGGVVVTPPPGRPPVVGGITPGAPPLFGNTGVRQGFQPDPVVLTGSAGGPIDASMLDSSCRGWITPQPSHVVMAQSGFPNLRMLVSAGHDTTLVVQYPDGRIACNDDGAGSLNPLIEGPTGPGPIRVWVGSYSSGRAGPYTFGVTEYPHVGPGHLVGGGGGGVVVAPPPQPPPQPPRGEVTMVDLQPRIPVTLFGPGMSSATFAVWSPRGGPRIEIVVTPAGPSLSVSARVGGNEIALGTVPQEIARDAVVTVTQQPNSTLLVRAERPPDSRRSDPGAQMLLSVRWDARSAAPTLVDQWSGTFSDRAPRWAR</sequence>
<proteinExistence type="predicted"/>
<dbReference type="KEGG" id="samy:DB32_001763"/>
<dbReference type="Proteomes" id="UP000034883">
    <property type="component" value="Chromosome"/>
</dbReference>
<organism evidence="2 3">
    <name type="scientific">Sandaracinus amylolyticus</name>
    <dbReference type="NCBI Taxonomy" id="927083"/>
    <lineage>
        <taxon>Bacteria</taxon>
        <taxon>Pseudomonadati</taxon>
        <taxon>Myxococcota</taxon>
        <taxon>Polyangia</taxon>
        <taxon>Polyangiales</taxon>
        <taxon>Sandaracinaceae</taxon>
        <taxon>Sandaracinus</taxon>
    </lineage>
</organism>
<reference evidence="2 3" key="1">
    <citation type="submission" date="2015-03" db="EMBL/GenBank/DDBJ databases">
        <title>Genome assembly of Sandaracinus amylolyticus DSM 53668.</title>
        <authorList>
            <person name="Sharma G."/>
            <person name="Subramanian S."/>
        </authorList>
    </citation>
    <scope>NUCLEOTIDE SEQUENCE [LARGE SCALE GENOMIC DNA]</scope>
    <source>
        <strain evidence="2 3">DSM 53668</strain>
    </source>
</reference>